<evidence type="ECO:0000256" key="8">
    <source>
        <dbReference type="HAMAP-Rule" id="MF_00301"/>
    </source>
</evidence>
<dbReference type="EMBL" id="JBCFXD010000012">
    <property type="protein sequence ID" value="MEL7560623.1"/>
    <property type="molecule type" value="Genomic_DNA"/>
</dbReference>
<gene>
    <name evidence="8" type="primary">thrB</name>
    <name evidence="11" type="ORF">AAGW23_17400</name>
</gene>
<keyword evidence="2 8" id="KW-0808">Transferase</keyword>
<organism evidence="11 12">
    <name type="scientific">Stutzerimonas chloritidismutans</name>
    <name type="common">Pseudomonas chloritidismutans</name>
    <dbReference type="NCBI Taxonomy" id="203192"/>
    <lineage>
        <taxon>Bacteria</taxon>
        <taxon>Pseudomonadati</taxon>
        <taxon>Pseudomonadota</taxon>
        <taxon>Gammaproteobacteria</taxon>
        <taxon>Pseudomonadales</taxon>
        <taxon>Pseudomonadaceae</taxon>
        <taxon>Stutzerimonas</taxon>
    </lineage>
</organism>
<evidence type="ECO:0000256" key="4">
    <source>
        <dbReference type="ARBA" id="ARBA00022741"/>
    </source>
</evidence>
<evidence type="ECO:0000256" key="2">
    <source>
        <dbReference type="ARBA" id="ARBA00022679"/>
    </source>
</evidence>
<dbReference type="InterPro" id="IPR002575">
    <property type="entry name" value="Aminoglycoside_PTrfase"/>
</dbReference>
<dbReference type="Gene3D" id="3.30.200.20">
    <property type="entry name" value="Phosphorylase Kinase, domain 1"/>
    <property type="match status" value="1"/>
</dbReference>
<evidence type="ECO:0000256" key="5">
    <source>
        <dbReference type="ARBA" id="ARBA00022777"/>
    </source>
</evidence>
<sequence length="316" mass="35463">MSVFTPLQREELEAFLAPYGLGRLRDFEGIAAGSENSNFFVSLEQGEYVLTLIERGPSQDLPFFIELLDVLHRAGLPVPYALRTDRGDALRSLAEKPALLQPRLPGKHIAAPNPHHCAEVGRLLARLHLATREQILERRSDRGLDWMQQEGPSLALSLGEDQLPLLRDGLAEIAELKPKILALPQANLHADLFRDNVLFDGNHLTGVIDFYNACSGPMLYDLAIAVNDWCSHPNGELDEERSQALLAAYSSLRRFTPAEAELWRPMLRVACVRFWLSRLIAAQRFAGQSVLIKDPDEFGRLLQVRQRCHSALPFAF</sequence>
<comment type="similarity">
    <text evidence="7 8">Belongs to the pseudomonas-type ThrB family.</text>
</comment>
<evidence type="ECO:0000256" key="3">
    <source>
        <dbReference type="ARBA" id="ARBA00022697"/>
    </source>
</evidence>
<dbReference type="Proteomes" id="UP001467669">
    <property type="component" value="Unassembled WGS sequence"/>
</dbReference>
<keyword evidence="12" id="KW-1185">Reference proteome</keyword>
<keyword evidence="5 8" id="KW-0418">Kinase</keyword>
<evidence type="ECO:0000313" key="12">
    <source>
        <dbReference type="Proteomes" id="UP001467669"/>
    </source>
</evidence>
<dbReference type="RefSeq" id="WP_342407591.1">
    <property type="nucleotide sequence ID" value="NZ_JBCFXD010000012.1"/>
</dbReference>
<protein>
    <recommendedName>
        <fullName evidence="8 9">Homoserine kinase</fullName>
        <shortName evidence="8">HK</shortName>
        <shortName evidence="8">HSK</shortName>
        <ecNumber evidence="8 9">2.7.1.39</ecNumber>
    </recommendedName>
</protein>
<dbReference type="NCBIfam" id="TIGR00938">
    <property type="entry name" value="thrB_alt"/>
    <property type="match status" value="1"/>
</dbReference>
<dbReference type="Gene3D" id="3.90.1200.10">
    <property type="match status" value="1"/>
</dbReference>
<dbReference type="GO" id="GO:0004413">
    <property type="term" value="F:homoserine kinase activity"/>
    <property type="evidence" value="ECO:0007669"/>
    <property type="project" value="UniProtKB-EC"/>
</dbReference>
<dbReference type="SUPFAM" id="SSF56112">
    <property type="entry name" value="Protein kinase-like (PK-like)"/>
    <property type="match status" value="1"/>
</dbReference>
<evidence type="ECO:0000256" key="7">
    <source>
        <dbReference type="ARBA" id="ARBA00038240"/>
    </source>
</evidence>
<keyword evidence="6 8" id="KW-0067">ATP-binding</keyword>
<evidence type="ECO:0000256" key="6">
    <source>
        <dbReference type="ARBA" id="ARBA00022840"/>
    </source>
</evidence>
<comment type="pathway">
    <text evidence="8">Amino-acid biosynthesis; L-threonine biosynthesis; L-threonine from L-aspartate: step 4/5.</text>
</comment>
<evidence type="ECO:0000313" key="11">
    <source>
        <dbReference type="EMBL" id="MEL7560623.1"/>
    </source>
</evidence>
<dbReference type="HAMAP" id="MF_00301">
    <property type="entry name" value="Homoser_kinase_2"/>
    <property type="match status" value="1"/>
</dbReference>
<dbReference type="InterPro" id="IPR011009">
    <property type="entry name" value="Kinase-like_dom_sf"/>
</dbReference>
<keyword evidence="4 8" id="KW-0547">Nucleotide-binding</keyword>
<comment type="catalytic activity">
    <reaction evidence="8">
        <text>L-homoserine + ATP = O-phospho-L-homoserine + ADP + H(+)</text>
        <dbReference type="Rhea" id="RHEA:13985"/>
        <dbReference type="ChEBI" id="CHEBI:15378"/>
        <dbReference type="ChEBI" id="CHEBI:30616"/>
        <dbReference type="ChEBI" id="CHEBI:57476"/>
        <dbReference type="ChEBI" id="CHEBI:57590"/>
        <dbReference type="ChEBI" id="CHEBI:456216"/>
        <dbReference type="EC" id="2.7.1.39"/>
    </reaction>
</comment>
<dbReference type="PANTHER" id="PTHR21064:SF6">
    <property type="entry name" value="AMINOGLYCOSIDE PHOSPHOTRANSFERASE DOMAIN-CONTAINING PROTEIN"/>
    <property type="match status" value="1"/>
</dbReference>
<keyword evidence="3 8" id="KW-0791">Threonine biosynthesis</keyword>
<accession>A0ABU9MB35</accession>
<dbReference type="EC" id="2.7.1.39" evidence="8 9"/>
<dbReference type="NCBIfam" id="NF003558">
    <property type="entry name" value="PRK05231.1"/>
    <property type="match status" value="1"/>
</dbReference>
<name>A0ABU9MB35_STUCH</name>
<comment type="caution">
    <text evidence="11">The sequence shown here is derived from an EMBL/GenBank/DDBJ whole genome shotgun (WGS) entry which is preliminary data.</text>
</comment>
<evidence type="ECO:0000256" key="9">
    <source>
        <dbReference type="NCBIfam" id="TIGR00938"/>
    </source>
</evidence>
<proteinExistence type="inferred from homology"/>
<evidence type="ECO:0000256" key="1">
    <source>
        <dbReference type="ARBA" id="ARBA00022605"/>
    </source>
</evidence>
<reference evidence="11 12" key="1">
    <citation type="submission" date="2024-04" db="EMBL/GenBank/DDBJ databases">
        <title>Draft Genome Sequence of Isolates Cultured from Underwater Hawaii Seamounts in the North Pacific Ocean.</title>
        <authorList>
            <person name="Sharma I."/>
            <person name="Darden B."/>
            <person name="Creggett J."/>
            <person name="Taylor S."/>
            <person name="Grant M.P."/>
            <person name="Scott J."/>
            <person name="Attles S."/>
            <person name="Walker S."/>
            <person name="Johnson G."/>
            <person name="St. Cloud C."/>
        </authorList>
    </citation>
    <scope>NUCLEOTIDE SEQUENCE [LARGE SCALE GENOMIC DNA]</scope>
    <source>
        <strain evidence="11 12">03GJ23</strain>
    </source>
</reference>
<dbReference type="InterPro" id="IPR005280">
    <property type="entry name" value="Homoserine_kinase_II"/>
</dbReference>
<dbReference type="PANTHER" id="PTHR21064">
    <property type="entry name" value="AMINOGLYCOSIDE PHOSPHOTRANSFERASE DOMAIN-CONTAINING PROTEIN-RELATED"/>
    <property type="match status" value="1"/>
</dbReference>
<keyword evidence="1 8" id="KW-0028">Amino-acid biosynthesis</keyword>
<feature type="domain" description="Aminoglycoside phosphotransferase" evidence="10">
    <location>
        <begin position="27"/>
        <end position="253"/>
    </location>
</feature>
<dbReference type="InterPro" id="IPR050249">
    <property type="entry name" value="Pseudomonas-type_ThrB"/>
</dbReference>
<dbReference type="Pfam" id="PF01636">
    <property type="entry name" value="APH"/>
    <property type="match status" value="1"/>
</dbReference>
<dbReference type="CDD" id="cd05153">
    <property type="entry name" value="HomoserineK_II"/>
    <property type="match status" value="1"/>
</dbReference>
<evidence type="ECO:0000259" key="10">
    <source>
        <dbReference type="Pfam" id="PF01636"/>
    </source>
</evidence>